<keyword evidence="3" id="KW-1185">Reference proteome</keyword>
<evidence type="ECO:0000256" key="1">
    <source>
        <dbReference type="SAM" id="MobiDB-lite"/>
    </source>
</evidence>
<proteinExistence type="predicted"/>
<comment type="caution">
    <text evidence="2">The sequence shown here is derived from an EMBL/GenBank/DDBJ whole genome shotgun (WGS) entry which is preliminary data.</text>
</comment>
<evidence type="ECO:0000313" key="2">
    <source>
        <dbReference type="EMBL" id="GMH03647.1"/>
    </source>
</evidence>
<name>A0AAD3S3Q1_NEPGR</name>
<feature type="compositionally biased region" description="Basic and acidic residues" evidence="1">
    <location>
        <begin position="200"/>
        <end position="211"/>
    </location>
</feature>
<dbReference type="Proteomes" id="UP001279734">
    <property type="component" value="Unassembled WGS sequence"/>
</dbReference>
<reference evidence="2" key="1">
    <citation type="submission" date="2023-05" db="EMBL/GenBank/DDBJ databases">
        <title>Nepenthes gracilis genome sequencing.</title>
        <authorList>
            <person name="Fukushima K."/>
        </authorList>
    </citation>
    <scope>NUCLEOTIDE SEQUENCE</scope>
    <source>
        <strain evidence="2">SING2019-196</strain>
    </source>
</reference>
<feature type="region of interest" description="Disordered" evidence="1">
    <location>
        <begin position="67"/>
        <end position="99"/>
    </location>
</feature>
<organism evidence="2 3">
    <name type="scientific">Nepenthes gracilis</name>
    <name type="common">Slender pitcher plant</name>
    <dbReference type="NCBI Taxonomy" id="150966"/>
    <lineage>
        <taxon>Eukaryota</taxon>
        <taxon>Viridiplantae</taxon>
        <taxon>Streptophyta</taxon>
        <taxon>Embryophyta</taxon>
        <taxon>Tracheophyta</taxon>
        <taxon>Spermatophyta</taxon>
        <taxon>Magnoliopsida</taxon>
        <taxon>eudicotyledons</taxon>
        <taxon>Gunneridae</taxon>
        <taxon>Pentapetalae</taxon>
        <taxon>Caryophyllales</taxon>
        <taxon>Nepenthaceae</taxon>
        <taxon>Nepenthes</taxon>
    </lineage>
</organism>
<evidence type="ECO:0000313" key="3">
    <source>
        <dbReference type="Proteomes" id="UP001279734"/>
    </source>
</evidence>
<protein>
    <submittedName>
        <fullName evidence="2">Uncharacterized protein</fullName>
    </submittedName>
</protein>
<gene>
    <name evidence="2" type="ORF">Nepgr_005486</name>
</gene>
<sequence>MRYAVERTELRTYLNSKRSGNVSLVEAKVEKIWNCVFKDDQHTADLERSPFTAKILNHPLAYAVTEEANEAKCPERTDQPRSFPADGKRKSGGGDNPCRKQYRTGVMDHKEYRLINLIPLNDTRANILYRSMVKSSSDGQNHCDFYRSLGHTMKDCKALSGGLRSSFGGAISPSLSRTLGRVLVSQAGMTRSILAMEPGHDLRDQHDHDLASQDPNGSQ</sequence>
<feature type="compositionally biased region" description="Basic and acidic residues" evidence="1">
    <location>
        <begin position="69"/>
        <end position="79"/>
    </location>
</feature>
<dbReference type="AlphaFoldDB" id="A0AAD3S3Q1"/>
<accession>A0AAD3S3Q1</accession>
<feature type="region of interest" description="Disordered" evidence="1">
    <location>
        <begin position="200"/>
        <end position="219"/>
    </location>
</feature>
<dbReference type="EMBL" id="BSYO01000004">
    <property type="protein sequence ID" value="GMH03647.1"/>
    <property type="molecule type" value="Genomic_DNA"/>
</dbReference>